<dbReference type="EMBL" id="LDAU01000076">
    <property type="protein sequence ID" value="KRX08014.1"/>
    <property type="molecule type" value="Genomic_DNA"/>
</dbReference>
<evidence type="ECO:0000259" key="8">
    <source>
        <dbReference type="PROSITE" id="PS50089"/>
    </source>
</evidence>
<dbReference type="Pfam" id="PF02089">
    <property type="entry name" value="Palm_thioest"/>
    <property type="match status" value="1"/>
</dbReference>
<dbReference type="SUPFAM" id="SSF52540">
    <property type="entry name" value="P-loop containing nucleoside triphosphate hydrolases"/>
    <property type="match status" value="2"/>
</dbReference>
<dbReference type="PANTHER" id="PTHR45626:SF22">
    <property type="entry name" value="DNA REPAIR PROTEIN RAD5"/>
    <property type="match status" value="1"/>
</dbReference>
<keyword evidence="4" id="KW-0067">ATP-binding</keyword>
<dbReference type="InterPro" id="IPR014001">
    <property type="entry name" value="Helicase_ATP-bd"/>
</dbReference>
<gene>
    <name evidence="11" type="ORF">PPERSA_06192</name>
</gene>
<reference evidence="11 12" key="1">
    <citation type="journal article" date="2015" name="Sci. Rep.">
        <title>Genome of the facultative scuticociliatosis pathogen Pseudocohnilembus persalinus provides insight into its virulence through horizontal gene transfer.</title>
        <authorList>
            <person name="Xiong J."/>
            <person name="Wang G."/>
            <person name="Cheng J."/>
            <person name="Tian M."/>
            <person name="Pan X."/>
            <person name="Warren A."/>
            <person name="Jiang C."/>
            <person name="Yuan D."/>
            <person name="Miao W."/>
        </authorList>
    </citation>
    <scope>NUCLEOTIDE SEQUENCE [LARGE SCALE GENOMIC DNA]</scope>
    <source>
        <strain evidence="11">36N120E</strain>
    </source>
</reference>
<dbReference type="PANTHER" id="PTHR45626">
    <property type="entry name" value="TRANSCRIPTION TERMINATION FACTOR 2-RELATED"/>
    <property type="match status" value="1"/>
</dbReference>
<evidence type="ECO:0000256" key="5">
    <source>
        <dbReference type="PROSITE-ProRule" id="PRU00175"/>
    </source>
</evidence>
<feature type="compositionally biased region" description="Basic residues" evidence="7">
    <location>
        <begin position="671"/>
        <end position="681"/>
    </location>
</feature>
<keyword evidence="6" id="KW-0175">Coiled coil</keyword>
<evidence type="ECO:0000259" key="10">
    <source>
        <dbReference type="PROSITE" id="PS51194"/>
    </source>
</evidence>
<dbReference type="PROSITE" id="PS51194">
    <property type="entry name" value="HELICASE_CTER"/>
    <property type="match status" value="1"/>
</dbReference>
<comment type="caution">
    <text evidence="11">The sequence shown here is derived from an EMBL/GenBank/DDBJ whole genome shotgun (WGS) entry which is preliminary data.</text>
</comment>
<evidence type="ECO:0000256" key="2">
    <source>
        <dbReference type="ARBA" id="ARBA00022801"/>
    </source>
</evidence>
<protein>
    <submittedName>
        <fullName evidence="11">p-loop containing nucleoside triphosphate hydrolase</fullName>
    </submittedName>
</protein>
<evidence type="ECO:0000256" key="6">
    <source>
        <dbReference type="SAM" id="Coils"/>
    </source>
</evidence>
<dbReference type="SUPFAM" id="SSF57850">
    <property type="entry name" value="RING/U-box"/>
    <property type="match status" value="1"/>
</dbReference>
<dbReference type="Gene3D" id="3.40.50.1820">
    <property type="entry name" value="alpha/beta hydrolase"/>
    <property type="match status" value="1"/>
</dbReference>
<keyword evidence="5" id="KW-0863">Zinc-finger</keyword>
<dbReference type="InterPro" id="IPR050628">
    <property type="entry name" value="SNF2_RAD54_helicase_TF"/>
</dbReference>
<keyword evidence="3" id="KW-0347">Helicase</keyword>
<dbReference type="OMA" id="KTIICIA"/>
<feature type="domain" description="RING-type" evidence="8">
    <location>
        <begin position="957"/>
        <end position="1002"/>
    </location>
</feature>
<evidence type="ECO:0000313" key="12">
    <source>
        <dbReference type="Proteomes" id="UP000054937"/>
    </source>
</evidence>
<dbReference type="InterPro" id="IPR027417">
    <property type="entry name" value="P-loop_NTPase"/>
</dbReference>
<dbReference type="GO" id="GO:0008270">
    <property type="term" value="F:zinc ion binding"/>
    <property type="evidence" value="ECO:0007669"/>
    <property type="project" value="UniProtKB-KW"/>
</dbReference>
<feature type="region of interest" description="Disordered" evidence="7">
    <location>
        <begin position="667"/>
        <end position="691"/>
    </location>
</feature>
<evidence type="ECO:0000256" key="3">
    <source>
        <dbReference type="ARBA" id="ARBA00022806"/>
    </source>
</evidence>
<feature type="domain" description="Helicase C-terminal" evidence="10">
    <location>
        <begin position="1033"/>
        <end position="1205"/>
    </location>
</feature>
<feature type="domain" description="Helicase ATP-binding" evidence="9">
    <location>
        <begin position="609"/>
        <end position="753"/>
    </location>
</feature>
<keyword evidence="5" id="KW-0862">Zinc</keyword>
<evidence type="ECO:0000256" key="7">
    <source>
        <dbReference type="SAM" id="MobiDB-lite"/>
    </source>
</evidence>
<keyword evidence="12" id="KW-1185">Reference proteome</keyword>
<dbReference type="GO" id="GO:0005524">
    <property type="term" value="F:ATP binding"/>
    <property type="evidence" value="ECO:0007669"/>
    <property type="project" value="UniProtKB-KW"/>
</dbReference>
<dbReference type="Gene3D" id="3.40.50.10810">
    <property type="entry name" value="Tandem AAA-ATPase domain"/>
    <property type="match status" value="2"/>
</dbReference>
<keyword evidence="2 11" id="KW-0378">Hydrolase</keyword>
<evidence type="ECO:0000259" key="9">
    <source>
        <dbReference type="PROSITE" id="PS51192"/>
    </source>
</evidence>
<dbReference type="InterPro" id="IPR013083">
    <property type="entry name" value="Znf_RING/FYVE/PHD"/>
</dbReference>
<proteinExistence type="predicted"/>
<feature type="compositionally biased region" description="Low complexity" evidence="7">
    <location>
        <begin position="1218"/>
        <end position="1234"/>
    </location>
</feature>
<dbReference type="PROSITE" id="PS51192">
    <property type="entry name" value="HELICASE_ATP_BIND_1"/>
    <property type="match status" value="1"/>
</dbReference>
<dbReference type="OrthoDB" id="429424at2759"/>
<dbReference type="PROSITE" id="PS50089">
    <property type="entry name" value="ZF_RING_2"/>
    <property type="match status" value="1"/>
</dbReference>
<evidence type="ECO:0000256" key="4">
    <source>
        <dbReference type="ARBA" id="ARBA00022840"/>
    </source>
</evidence>
<dbReference type="CDD" id="cd18008">
    <property type="entry name" value="DEXDc_SHPRH-like"/>
    <property type="match status" value="1"/>
</dbReference>
<accession>A0A0V0R0H6</accession>
<dbReference type="GO" id="GO:0016787">
    <property type="term" value="F:hydrolase activity"/>
    <property type="evidence" value="ECO:0007669"/>
    <property type="project" value="UniProtKB-KW"/>
</dbReference>
<feature type="region of interest" description="Disordered" evidence="7">
    <location>
        <begin position="95"/>
        <end position="120"/>
    </location>
</feature>
<dbReference type="Gene3D" id="3.40.50.300">
    <property type="entry name" value="P-loop containing nucleotide triphosphate hydrolases"/>
    <property type="match status" value="1"/>
</dbReference>
<dbReference type="InterPro" id="IPR049730">
    <property type="entry name" value="SNF2/RAD54-like_C"/>
</dbReference>
<evidence type="ECO:0000313" key="11">
    <source>
        <dbReference type="EMBL" id="KRX08014.1"/>
    </source>
</evidence>
<sequence length="1530" mass="180604">MSLFGVQYGVQLQKESKKNKIISNTEKQYYDEEIKLGTFSKIFDEENQENQETLQKMMEKPLEIEFYQNIQQKKQENSQRPQIKKESEKKKLKFYQKYDDSDSDDKEEQNSQQVVTKEKQEFQDTFENKSNYNRKMQDEKNIYEKIYYFVLYMKNQDDVYYECQNNLHFDSGIFFNLVNKMLVGSQYLNLKIQQDQKLKVQGKQLVQQQDINEQIYNFDQDYSDSSDGYEDQLDKDILLKKIQKKNILPELHKQYIQKKDKLQDMINKFSYELEEIEDKITSEEQQIEKLTEQQNEIKTALKKFKTQYQENESEFTKEQIKFSEEKMKSQKDIYDPFQIFNFSKENQDQKQKMREEFNKYDFIGDLKIESTPEGFKKNFNLKYYQREALTWMKIREGQLQDSQLSQYMDRQFEAMHPLWKSYELKENKKYTLYQNSINGQLSLEFPISYQKTLGGILADEMGLGKTIMVLALILANPRPFQAQYAKQLNRFSSNFDINNLSFEQSSQYDSFDSGNLEFSQSDFEENDESQKLDKLFTKKTESQLFETEVDTESELEQEGENFKKQRKLKRLKSDKFDSDIKSIKKKNFGSKLKTKKDKVGGTLIILPATLMRQWKNEIKKHTKKDYITYTDFYGPKRYKNKIENYDVVFTTYTTLVKDCDLDIKKNNNSIKQRKKPKQKNNKKNDTPRPKNRLFNIHWHRIIIDEGHLIGNRLTQRSQAISLLKGQYKWILTGTPIQNRLESLYPLLNFIGHYPWNSYEWYNQQILKKQKGEPEHVFSLVQDILKPIMLRRTKVSKNRFGEPILQLPPKTYEYLEIELLSDDQDFYDFEFKKAKRQFEKLRKNRQIKVSNILPLLTKMRLCCDHQLLASKRYNPFKHWDQLKNEIIEFLNEDDQSKKIKYAKKAPCIELVEFDDEVNLQFIYERYNTPQDEDSSQLLVDISQEELLNNLEKNEYQNCELCSFDMSNISLTKCGHIFCTNCCDLLFDYGEDINLDNKCVCPMCWRILANDEVYEFQKNKQFVLDDQFKQMQSSKIQNVVDKTREILSENSNDKVLIFSYFRGTQEILKYKISQDLRINSKIAVLNGQLNKTEKEQNIKLFDEPEYKIFLSTLTAGNVGLNLTNANHCIIVSPWWNPTVELQAEERIYRVGQEKNVKIYKFYMKQTIELRIRELQLSKMTLIDEILHLENHNQDLYKQQRQKQSSLSIADFIKLFQGFGPNQQSQQQPQNNNQNNNDNDKIEFPGMQQFTQTIQNGLGDSIYVKCISSGEFMNSILTSLIDQSEKACQIINEDENFKGQTISVIGLSQGGLIARYITEKCDFGGKVARFVSAGGPHMGVATYPNCKKGVLCIGINNTINKYVYTDLVQNNIGPAQMWNNPKNQDAYLSGNQFLPYLNNQLEDQNASYKQKIEDLEVMMLAMFQGDTVVNPPSSAWFYFYDKKNQIVPLNEQEVYTSLGLKSLVQDDKLAFVSLPGNHLQMTQTDINKYFIPALKGQQIQNSFVEKTEDDESFIPFNIITSLQDVYQYGGNKL</sequence>
<dbReference type="Gene3D" id="3.30.40.10">
    <property type="entry name" value="Zinc/RING finger domain, C3HC4 (zinc finger)"/>
    <property type="match status" value="1"/>
</dbReference>
<evidence type="ECO:0000256" key="1">
    <source>
        <dbReference type="ARBA" id="ARBA00022741"/>
    </source>
</evidence>
<dbReference type="Pfam" id="PF00176">
    <property type="entry name" value="SNF2-rel_dom"/>
    <property type="match status" value="1"/>
</dbReference>
<dbReference type="Pfam" id="PF00271">
    <property type="entry name" value="Helicase_C"/>
    <property type="match status" value="1"/>
</dbReference>
<dbReference type="SMART" id="SM00487">
    <property type="entry name" value="DEXDc"/>
    <property type="match status" value="1"/>
</dbReference>
<name>A0A0V0R0H6_PSEPJ</name>
<feature type="coiled-coil region" evidence="6">
    <location>
        <begin position="259"/>
        <end position="307"/>
    </location>
</feature>
<keyword evidence="5" id="KW-0479">Metal-binding</keyword>
<dbReference type="InterPro" id="IPR001650">
    <property type="entry name" value="Helicase_C-like"/>
</dbReference>
<keyword evidence="1" id="KW-0547">Nucleotide-binding</keyword>
<dbReference type="SMART" id="SM00490">
    <property type="entry name" value="HELICc"/>
    <property type="match status" value="1"/>
</dbReference>
<dbReference type="InterPro" id="IPR038718">
    <property type="entry name" value="SNF2-like_sf"/>
</dbReference>
<dbReference type="InterPro" id="IPR001841">
    <property type="entry name" value="Znf_RING"/>
</dbReference>
<dbReference type="GO" id="GO:0008094">
    <property type="term" value="F:ATP-dependent activity, acting on DNA"/>
    <property type="evidence" value="ECO:0007669"/>
    <property type="project" value="TreeGrafter"/>
</dbReference>
<organism evidence="11 12">
    <name type="scientific">Pseudocohnilembus persalinus</name>
    <name type="common">Ciliate</name>
    <dbReference type="NCBI Taxonomy" id="266149"/>
    <lineage>
        <taxon>Eukaryota</taxon>
        <taxon>Sar</taxon>
        <taxon>Alveolata</taxon>
        <taxon>Ciliophora</taxon>
        <taxon>Intramacronucleata</taxon>
        <taxon>Oligohymenophorea</taxon>
        <taxon>Scuticociliatia</taxon>
        <taxon>Philasterida</taxon>
        <taxon>Pseudocohnilembidae</taxon>
        <taxon>Pseudocohnilembus</taxon>
    </lineage>
</organism>
<dbReference type="GO" id="GO:0005634">
    <property type="term" value="C:nucleus"/>
    <property type="evidence" value="ECO:0007669"/>
    <property type="project" value="TreeGrafter"/>
</dbReference>
<dbReference type="CDD" id="cd16449">
    <property type="entry name" value="RING-HC"/>
    <property type="match status" value="1"/>
</dbReference>
<dbReference type="SUPFAM" id="SSF53474">
    <property type="entry name" value="alpha/beta-Hydrolases"/>
    <property type="match status" value="1"/>
</dbReference>
<dbReference type="Proteomes" id="UP000054937">
    <property type="component" value="Unassembled WGS sequence"/>
</dbReference>
<dbReference type="GO" id="GO:0006281">
    <property type="term" value="P:DNA repair"/>
    <property type="evidence" value="ECO:0007669"/>
    <property type="project" value="TreeGrafter"/>
</dbReference>
<dbReference type="GO" id="GO:0004386">
    <property type="term" value="F:helicase activity"/>
    <property type="evidence" value="ECO:0007669"/>
    <property type="project" value="UniProtKB-KW"/>
</dbReference>
<dbReference type="InterPro" id="IPR029058">
    <property type="entry name" value="AB_hydrolase_fold"/>
</dbReference>
<dbReference type="InterPro" id="IPR000330">
    <property type="entry name" value="SNF2_N"/>
</dbReference>
<dbReference type="InParanoid" id="A0A0V0R0H6"/>
<dbReference type="CDD" id="cd18793">
    <property type="entry name" value="SF2_C_SNF"/>
    <property type="match status" value="1"/>
</dbReference>
<feature type="region of interest" description="Disordered" evidence="7">
    <location>
        <begin position="1218"/>
        <end position="1239"/>
    </location>
</feature>